<feature type="coiled-coil region" evidence="1">
    <location>
        <begin position="5"/>
        <end position="39"/>
    </location>
</feature>
<accession>A0A844F1F7</accession>
<evidence type="ECO:0000313" key="2">
    <source>
        <dbReference type="EMBL" id="MSS38982.1"/>
    </source>
</evidence>
<dbReference type="AlphaFoldDB" id="A0A844F1F7"/>
<dbReference type="Proteomes" id="UP000462363">
    <property type="component" value="Unassembled WGS sequence"/>
</dbReference>
<evidence type="ECO:0000313" key="3">
    <source>
        <dbReference type="Proteomes" id="UP000462363"/>
    </source>
</evidence>
<name>A0A844F1F7_CLOSV</name>
<evidence type="ECO:0008006" key="4">
    <source>
        <dbReference type="Google" id="ProtNLM"/>
    </source>
</evidence>
<gene>
    <name evidence="2" type="ORF">FYJ37_01110</name>
</gene>
<dbReference type="EMBL" id="VUMB01000002">
    <property type="protein sequence ID" value="MSS38982.1"/>
    <property type="molecule type" value="Genomic_DNA"/>
</dbReference>
<proteinExistence type="predicted"/>
<keyword evidence="1" id="KW-0175">Coiled coil</keyword>
<organism evidence="2 3">
    <name type="scientific">Clostridium scindens (strain JCM 10418 / VPI 12708)</name>
    <dbReference type="NCBI Taxonomy" id="29347"/>
    <lineage>
        <taxon>Bacteria</taxon>
        <taxon>Bacillati</taxon>
        <taxon>Bacillota</taxon>
        <taxon>Clostridia</taxon>
        <taxon>Lachnospirales</taxon>
        <taxon>Lachnospiraceae</taxon>
    </lineage>
</organism>
<comment type="caution">
    <text evidence="2">The sequence shown here is derived from an EMBL/GenBank/DDBJ whole genome shotgun (WGS) entry which is preliminary data.</text>
</comment>
<sequence length="74" mass="8564">MARLLKQLEEQLIAAEAELQKAEKKVVTCKERVSEIKKQIEDRDMRQAHTLLKQNGVTVEELVAILKKNTSYKK</sequence>
<protein>
    <recommendedName>
        <fullName evidence="4">Flagellar export protein FliJ</fullName>
    </recommendedName>
</protein>
<reference evidence="2 3" key="1">
    <citation type="submission" date="2019-08" db="EMBL/GenBank/DDBJ databases">
        <title>In-depth cultivation of the pig gut microbiome towards novel bacterial diversity and tailored functional studies.</title>
        <authorList>
            <person name="Wylensek D."/>
            <person name="Hitch T.C.A."/>
            <person name="Clavel T."/>
        </authorList>
    </citation>
    <scope>NUCLEOTIDE SEQUENCE [LARGE SCALE GENOMIC DNA]</scope>
    <source>
        <strain evidence="2 3">BL-389-WT-3D</strain>
    </source>
</reference>
<dbReference type="RefSeq" id="WP_154322741.1">
    <property type="nucleotide sequence ID" value="NZ_CP045695.1"/>
</dbReference>
<evidence type="ECO:0000256" key="1">
    <source>
        <dbReference type="SAM" id="Coils"/>
    </source>
</evidence>